<feature type="domain" description="Glycoside hydrolase family 3 C-terminal" evidence="7">
    <location>
        <begin position="30"/>
        <end position="111"/>
    </location>
</feature>
<comment type="catalytic activity">
    <reaction evidence="1">
        <text>Hydrolysis of terminal, non-reducing beta-D-glucosyl residues with release of beta-D-glucose.</text>
        <dbReference type="EC" id="3.2.1.21"/>
    </reaction>
</comment>
<dbReference type="InParanoid" id="A0A200Q6B2"/>
<evidence type="ECO:0000256" key="4">
    <source>
        <dbReference type="ARBA" id="ARBA00022729"/>
    </source>
</evidence>
<dbReference type="Gene3D" id="3.40.50.1700">
    <property type="entry name" value="Glycoside hydrolase family 3 C-terminal domain"/>
    <property type="match status" value="1"/>
</dbReference>
<evidence type="ECO:0000256" key="1">
    <source>
        <dbReference type="ARBA" id="ARBA00000448"/>
    </source>
</evidence>
<dbReference type="GO" id="GO:0008422">
    <property type="term" value="F:beta-glucosidase activity"/>
    <property type="evidence" value="ECO:0007669"/>
    <property type="project" value="UniProtKB-EC"/>
</dbReference>
<accession>A0A200Q6B2</accession>
<comment type="caution">
    <text evidence="8">The sequence shown here is derived from an EMBL/GenBank/DDBJ whole genome shotgun (WGS) entry which is preliminary data.</text>
</comment>
<gene>
    <name evidence="8" type="ORF">BVC80_1707g139</name>
</gene>
<dbReference type="OMA" id="VILEHYH"/>
<evidence type="ECO:0000256" key="3">
    <source>
        <dbReference type="ARBA" id="ARBA00012744"/>
    </source>
</evidence>
<dbReference type="InterPro" id="IPR051915">
    <property type="entry name" value="Cellulose_Degrad_GH3"/>
</dbReference>
<organism evidence="8 9">
    <name type="scientific">Macleaya cordata</name>
    <name type="common">Five-seeded plume-poppy</name>
    <name type="synonym">Bocconia cordata</name>
    <dbReference type="NCBI Taxonomy" id="56857"/>
    <lineage>
        <taxon>Eukaryota</taxon>
        <taxon>Viridiplantae</taxon>
        <taxon>Streptophyta</taxon>
        <taxon>Embryophyta</taxon>
        <taxon>Tracheophyta</taxon>
        <taxon>Spermatophyta</taxon>
        <taxon>Magnoliopsida</taxon>
        <taxon>Ranunculales</taxon>
        <taxon>Papaveraceae</taxon>
        <taxon>Papaveroideae</taxon>
        <taxon>Macleaya</taxon>
    </lineage>
</organism>
<dbReference type="Pfam" id="PF01915">
    <property type="entry name" value="Glyco_hydro_3_C"/>
    <property type="match status" value="1"/>
</dbReference>
<evidence type="ECO:0000256" key="2">
    <source>
        <dbReference type="ARBA" id="ARBA00005336"/>
    </source>
</evidence>
<dbReference type="OrthoDB" id="416222at2759"/>
<dbReference type="EC" id="3.2.1.21" evidence="3"/>
<dbReference type="PANTHER" id="PTHR30620:SF16">
    <property type="entry name" value="LYSOSOMAL BETA GLUCOSIDASE"/>
    <property type="match status" value="1"/>
</dbReference>
<proteinExistence type="inferred from homology"/>
<evidence type="ECO:0000313" key="8">
    <source>
        <dbReference type="EMBL" id="OVA06029.1"/>
    </source>
</evidence>
<dbReference type="SUPFAM" id="SSF52279">
    <property type="entry name" value="Beta-D-glucan exohydrolase, C-terminal domain"/>
    <property type="match status" value="1"/>
</dbReference>
<protein>
    <recommendedName>
        <fullName evidence="3">beta-glucosidase</fullName>
        <ecNumber evidence="3">3.2.1.21</ecNumber>
    </recommendedName>
</protein>
<keyword evidence="4" id="KW-0732">Signal</keyword>
<evidence type="ECO:0000256" key="5">
    <source>
        <dbReference type="ARBA" id="ARBA00022801"/>
    </source>
</evidence>
<dbReference type="EMBL" id="MVGT01002978">
    <property type="protein sequence ID" value="OVA06029.1"/>
    <property type="molecule type" value="Genomic_DNA"/>
</dbReference>
<reference evidence="8 9" key="1">
    <citation type="journal article" date="2017" name="Mol. Plant">
        <title>The Genome of Medicinal Plant Macleaya cordata Provides New Insights into Benzylisoquinoline Alkaloids Metabolism.</title>
        <authorList>
            <person name="Liu X."/>
            <person name="Liu Y."/>
            <person name="Huang P."/>
            <person name="Ma Y."/>
            <person name="Qing Z."/>
            <person name="Tang Q."/>
            <person name="Cao H."/>
            <person name="Cheng P."/>
            <person name="Zheng Y."/>
            <person name="Yuan Z."/>
            <person name="Zhou Y."/>
            <person name="Liu J."/>
            <person name="Tang Z."/>
            <person name="Zhuo Y."/>
            <person name="Zhang Y."/>
            <person name="Yu L."/>
            <person name="Huang J."/>
            <person name="Yang P."/>
            <person name="Peng Q."/>
            <person name="Zhang J."/>
            <person name="Jiang W."/>
            <person name="Zhang Z."/>
            <person name="Lin K."/>
            <person name="Ro D.K."/>
            <person name="Chen X."/>
            <person name="Xiong X."/>
            <person name="Shang Y."/>
            <person name="Huang S."/>
            <person name="Zeng J."/>
        </authorList>
    </citation>
    <scope>NUCLEOTIDE SEQUENCE [LARGE SCALE GENOMIC DNA]</scope>
    <source>
        <strain evidence="9">cv. BLH2017</strain>
        <tissue evidence="8">Root</tissue>
    </source>
</reference>
<dbReference type="AlphaFoldDB" id="A0A200Q6B2"/>
<dbReference type="InterPro" id="IPR036881">
    <property type="entry name" value="Glyco_hydro_3_C_sf"/>
</dbReference>
<evidence type="ECO:0000259" key="7">
    <source>
        <dbReference type="Pfam" id="PF01915"/>
    </source>
</evidence>
<evidence type="ECO:0000256" key="6">
    <source>
        <dbReference type="ARBA" id="ARBA00023295"/>
    </source>
</evidence>
<keyword evidence="9" id="KW-1185">Reference proteome</keyword>
<dbReference type="STRING" id="56857.A0A200Q6B2"/>
<name>A0A200Q6B2_MACCD</name>
<evidence type="ECO:0000313" key="9">
    <source>
        <dbReference type="Proteomes" id="UP000195402"/>
    </source>
</evidence>
<comment type="similarity">
    <text evidence="2">Belongs to the glycosyl hydrolase 3 family.</text>
</comment>
<dbReference type="InterPro" id="IPR002772">
    <property type="entry name" value="Glyco_hydro_3_C"/>
</dbReference>
<dbReference type="GO" id="GO:0009251">
    <property type="term" value="P:glucan catabolic process"/>
    <property type="evidence" value="ECO:0007669"/>
    <property type="project" value="TreeGrafter"/>
</dbReference>
<dbReference type="Proteomes" id="UP000195402">
    <property type="component" value="Unassembled WGS sequence"/>
</dbReference>
<keyword evidence="6" id="KW-0326">Glycosidase</keyword>
<keyword evidence="5 8" id="KW-0378">Hydrolase</keyword>
<dbReference type="PANTHER" id="PTHR30620">
    <property type="entry name" value="PERIPLASMIC BETA-GLUCOSIDASE-RELATED"/>
    <property type="match status" value="1"/>
</dbReference>
<sequence>MNLVGTTILSAITTAVDPSTEIVYSENLDAEDRRGQSKPTIPEPGIRTIENVCVSVKCVVVLISERPLVIKPYLSEMDTLVAAWLPGSEGQGVTNVLYMNYGFTGKLSMNFD</sequence>